<evidence type="ECO:0000259" key="2">
    <source>
        <dbReference type="Pfam" id="PF25438"/>
    </source>
</evidence>
<dbReference type="PANTHER" id="PTHR42031">
    <property type="entry name" value="KEY LIME PATHOGENICITY PROTEIN"/>
    <property type="match status" value="1"/>
</dbReference>
<feature type="compositionally biased region" description="Low complexity" evidence="1">
    <location>
        <begin position="339"/>
        <end position="351"/>
    </location>
</feature>
<dbReference type="InterPro" id="IPR057218">
    <property type="entry name" value="DUF7896"/>
</dbReference>
<gene>
    <name evidence="3" type="ORF">PENSTE_c005G08540</name>
</gene>
<organism evidence="3 4">
    <name type="scientific">Penicillium steckii</name>
    <dbReference type="NCBI Taxonomy" id="303698"/>
    <lineage>
        <taxon>Eukaryota</taxon>
        <taxon>Fungi</taxon>
        <taxon>Dikarya</taxon>
        <taxon>Ascomycota</taxon>
        <taxon>Pezizomycotina</taxon>
        <taxon>Eurotiomycetes</taxon>
        <taxon>Eurotiomycetidae</taxon>
        <taxon>Eurotiales</taxon>
        <taxon>Aspergillaceae</taxon>
        <taxon>Penicillium</taxon>
    </lineage>
</organism>
<dbReference type="OrthoDB" id="5377599at2759"/>
<evidence type="ECO:0000313" key="3">
    <source>
        <dbReference type="EMBL" id="OQE26358.1"/>
    </source>
</evidence>
<evidence type="ECO:0000256" key="1">
    <source>
        <dbReference type="SAM" id="MobiDB-lite"/>
    </source>
</evidence>
<dbReference type="PANTHER" id="PTHR42031:SF1">
    <property type="entry name" value="KEY LIME PATHOGENICITY PROTEIN"/>
    <property type="match status" value="1"/>
</dbReference>
<feature type="region of interest" description="Disordered" evidence="1">
    <location>
        <begin position="501"/>
        <end position="529"/>
    </location>
</feature>
<evidence type="ECO:0000313" key="4">
    <source>
        <dbReference type="Proteomes" id="UP000191285"/>
    </source>
</evidence>
<keyword evidence="4" id="KW-1185">Reference proteome</keyword>
<dbReference type="AlphaFoldDB" id="A0A1V6TJ50"/>
<proteinExistence type="predicted"/>
<reference evidence="4" key="1">
    <citation type="journal article" date="2017" name="Nat. Microbiol.">
        <title>Global analysis of biosynthetic gene clusters reveals vast potential of secondary metabolite production in Penicillium species.</title>
        <authorList>
            <person name="Nielsen J.C."/>
            <person name="Grijseels S."/>
            <person name="Prigent S."/>
            <person name="Ji B."/>
            <person name="Dainat J."/>
            <person name="Nielsen K.F."/>
            <person name="Frisvad J.C."/>
            <person name="Workman M."/>
            <person name="Nielsen J."/>
        </authorList>
    </citation>
    <scope>NUCLEOTIDE SEQUENCE [LARGE SCALE GENOMIC DNA]</scope>
    <source>
        <strain evidence="4">IBT 24891</strain>
    </source>
</reference>
<dbReference type="STRING" id="303698.A0A1V6TJ50"/>
<feature type="region of interest" description="Disordered" evidence="1">
    <location>
        <begin position="48"/>
        <end position="140"/>
    </location>
</feature>
<dbReference type="Pfam" id="PF25438">
    <property type="entry name" value="DUF7896"/>
    <property type="match status" value="1"/>
</dbReference>
<name>A0A1V6TJ50_9EURO</name>
<dbReference type="EMBL" id="MLKD01000005">
    <property type="protein sequence ID" value="OQE26358.1"/>
    <property type="molecule type" value="Genomic_DNA"/>
</dbReference>
<sequence length="640" mass="70059">MALQADEELFKSAISGYRDAFLVRHSHLPESERNRLWSQQLSQFIPVDDKDTALGKSGKRTRQDATPRTLPGSGPPQAKRRATSPDLPVTHELRRALSHSSPRDAPRQGAGAGAGAPLSGPGQGSSYRHTPMMRSQSQQIPVSHWHPPAGVTMGKRQSFGPGQSKRLDHVDEYSPSEYAKHLDEPDTEPQPYSSALSMGLVNGSTGSNPIPTSVAAAVAPAHYHSGRTSPTADLSATTAVEMTRSGTTDTIIDSFDMFRFNSTGPRPELDQAYSIPPEWVPTATSGISYQDSFPSSLYPDLDPTTSFPFSDPNSTFSSTSAPSTTPFRPPVPHATSFPESSEMRQSFSSSSDDSEDIMPASRAIRRTQEQVANAARPIAPKRESRDSINSQSELQDMHRMVRISSTDGTTKEVAAIPKASVQRPPRLKTYCHICNDQPEGFHGEHELRRHIDRVHAPVRKVWICVDISPDRSFLANCKACRNGKRYGANYNAAAHLRRTHFNPCQRGRGGRGKDSEKRGGKGGGNHPPMEVLKHWMVETVERANENTSNVIPDVLENGYSTSLPLHDPSKAPAMKRAAGMTSNSLNETNIHNSSVGMESTLMHGFETYPVSASFDLDATLDTPFYLDSQPLPSEYDSYVM</sequence>
<feature type="domain" description="DUF7896" evidence="2">
    <location>
        <begin position="459"/>
        <end position="538"/>
    </location>
</feature>
<accession>A0A1V6TJ50</accession>
<feature type="compositionally biased region" description="Low complexity" evidence="1">
    <location>
        <begin position="115"/>
        <end position="126"/>
    </location>
</feature>
<comment type="caution">
    <text evidence="3">The sequence shown here is derived from an EMBL/GenBank/DDBJ whole genome shotgun (WGS) entry which is preliminary data.</text>
</comment>
<feature type="compositionally biased region" description="Basic and acidic residues" evidence="1">
    <location>
        <begin position="89"/>
        <end position="106"/>
    </location>
</feature>
<protein>
    <recommendedName>
        <fullName evidence="2">DUF7896 domain-containing protein</fullName>
    </recommendedName>
</protein>
<feature type="region of interest" description="Disordered" evidence="1">
    <location>
        <begin position="304"/>
        <end position="394"/>
    </location>
</feature>
<dbReference type="Proteomes" id="UP000191285">
    <property type="component" value="Unassembled WGS sequence"/>
</dbReference>
<feature type="compositionally biased region" description="Low complexity" evidence="1">
    <location>
        <begin position="312"/>
        <end position="326"/>
    </location>
</feature>